<dbReference type="SUPFAM" id="SSF47090">
    <property type="entry name" value="PGBD-like"/>
    <property type="match status" value="1"/>
</dbReference>
<accession>A0A7R9K445</accession>
<proteinExistence type="predicted"/>
<evidence type="ECO:0000313" key="2">
    <source>
        <dbReference type="EMBL" id="CAD7600100.1"/>
    </source>
</evidence>
<dbReference type="AlphaFoldDB" id="A0A7R9K445"/>
<name>A0A7R9K445_TIMGE</name>
<organism evidence="2">
    <name type="scientific">Timema genevievae</name>
    <name type="common">Walking stick</name>
    <dbReference type="NCBI Taxonomy" id="629358"/>
    <lineage>
        <taxon>Eukaryota</taxon>
        <taxon>Metazoa</taxon>
        <taxon>Ecdysozoa</taxon>
        <taxon>Arthropoda</taxon>
        <taxon>Hexapoda</taxon>
        <taxon>Insecta</taxon>
        <taxon>Pterygota</taxon>
        <taxon>Neoptera</taxon>
        <taxon>Polyneoptera</taxon>
        <taxon>Phasmatodea</taxon>
        <taxon>Timematodea</taxon>
        <taxon>Timematoidea</taxon>
        <taxon>Timematidae</taxon>
        <taxon>Timema</taxon>
    </lineage>
</organism>
<dbReference type="Gene3D" id="1.10.101.10">
    <property type="entry name" value="PGBD-like superfamily/PGBD"/>
    <property type="match status" value="1"/>
</dbReference>
<reference evidence="2" key="1">
    <citation type="submission" date="2020-11" db="EMBL/GenBank/DDBJ databases">
        <authorList>
            <person name="Tran Van P."/>
        </authorList>
    </citation>
    <scope>NUCLEOTIDE SEQUENCE</scope>
</reference>
<dbReference type="InterPro" id="IPR036365">
    <property type="entry name" value="PGBD-like_sf"/>
</dbReference>
<protein>
    <submittedName>
        <fullName evidence="2">Uncharacterized protein</fullName>
    </submittedName>
</protein>
<evidence type="ECO:0000256" key="1">
    <source>
        <dbReference type="SAM" id="MobiDB-lite"/>
    </source>
</evidence>
<dbReference type="EMBL" id="OE842456">
    <property type="protein sequence ID" value="CAD7600100.1"/>
    <property type="molecule type" value="Genomic_DNA"/>
</dbReference>
<feature type="region of interest" description="Disordered" evidence="1">
    <location>
        <begin position="37"/>
        <end position="87"/>
    </location>
</feature>
<sequence>MFIHLKGEIDHETAHTMSLPRCGVKDKVGYGTDSRSKRYALQDNDQSEPGTVPSFPWLLTDVEARGRGGRGDPTQGCQQEPQRGKLP</sequence>
<dbReference type="InterPro" id="IPR036366">
    <property type="entry name" value="PGBDSf"/>
</dbReference>
<gene>
    <name evidence="2" type="ORF">TGEB3V08_LOCUS7544</name>
</gene>